<evidence type="ECO:0000256" key="1">
    <source>
        <dbReference type="ARBA" id="ARBA00004651"/>
    </source>
</evidence>
<dbReference type="NCBIfam" id="TIGR00916">
    <property type="entry name" value="2A0604s01"/>
    <property type="match status" value="1"/>
</dbReference>
<evidence type="ECO:0000256" key="10">
    <source>
        <dbReference type="SAM" id="Coils"/>
    </source>
</evidence>
<dbReference type="GO" id="GO:0005886">
    <property type="term" value="C:plasma membrane"/>
    <property type="evidence" value="ECO:0007669"/>
    <property type="project" value="UniProtKB-SubCell"/>
</dbReference>
<proteinExistence type="inferred from homology"/>
<feature type="domain" description="Protein translocase subunit SecDF P1" evidence="12">
    <location>
        <begin position="131"/>
        <end position="189"/>
    </location>
</feature>
<keyword evidence="6 9" id="KW-1133">Transmembrane helix</keyword>
<dbReference type="OrthoDB" id="9805019at2"/>
<comment type="caution">
    <text evidence="9">Lacks conserved residue(s) required for the propagation of feature annotation.</text>
</comment>
<comment type="subcellular location">
    <subcellularLocation>
        <location evidence="1 9">Cell membrane</location>
        <topology evidence="1 9">Multi-pass membrane protein</topology>
    </subcellularLocation>
</comment>
<dbReference type="Proteomes" id="UP000189810">
    <property type="component" value="Chromosome I"/>
</dbReference>
<protein>
    <recommendedName>
        <fullName evidence="9">Protein translocase subunit SecD</fullName>
    </recommendedName>
</protein>
<dbReference type="HAMAP" id="MF_01463_B">
    <property type="entry name" value="SecD_B"/>
    <property type="match status" value="1"/>
</dbReference>
<dbReference type="InterPro" id="IPR022646">
    <property type="entry name" value="SecD/SecF_CS"/>
</dbReference>
<evidence type="ECO:0000256" key="3">
    <source>
        <dbReference type="ARBA" id="ARBA00022475"/>
    </source>
</evidence>
<dbReference type="AlphaFoldDB" id="A0A1M6TKN3"/>
<dbReference type="Pfam" id="PF21760">
    <property type="entry name" value="SecD_1st"/>
    <property type="match status" value="1"/>
</dbReference>
<evidence type="ECO:0000256" key="9">
    <source>
        <dbReference type="HAMAP-Rule" id="MF_01463"/>
    </source>
</evidence>
<evidence type="ECO:0000259" key="12">
    <source>
        <dbReference type="Pfam" id="PF21760"/>
    </source>
</evidence>
<keyword evidence="8 9" id="KW-0472">Membrane</keyword>
<evidence type="ECO:0000259" key="13">
    <source>
        <dbReference type="Pfam" id="PF22599"/>
    </source>
</evidence>
<dbReference type="Pfam" id="PF22599">
    <property type="entry name" value="SecDF_P1_head"/>
    <property type="match status" value="1"/>
</dbReference>
<dbReference type="GO" id="GO:0065002">
    <property type="term" value="P:intracellular protein transmembrane transport"/>
    <property type="evidence" value="ECO:0007669"/>
    <property type="project" value="UniProtKB-UniRule"/>
</dbReference>
<dbReference type="Pfam" id="PF02355">
    <property type="entry name" value="SecD_SecF_C"/>
    <property type="match status" value="1"/>
</dbReference>
<evidence type="ECO:0000256" key="8">
    <source>
        <dbReference type="ARBA" id="ARBA00023136"/>
    </source>
</evidence>
<feature type="domain" description="Protein export membrane protein SecD/SecF C-terminal" evidence="11">
    <location>
        <begin position="316"/>
        <end position="488"/>
    </location>
</feature>
<dbReference type="InterPro" id="IPR022645">
    <property type="entry name" value="SecD/SecF_bac"/>
</dbReference>
<keyword evidence="10" id="KW-0175">Coiled coil</keyword>
<dbReference type="Gene3D" id="1.20.1640.10">
    <property type="entry name" value="Multidrug efflux transporter AcrB transmembrane domain"/>
    <property type="match status" value="1"/>
</dbReference>
<feature type="transmembrane region" description="Helical" evidence="9">
    <location>
        <begin position="432"/>
        <end position="454"/>
    </location>
</feature>
<comment type="function">
    <text evidence="9">Part of the Sec protein translocase complex. Interacts with the SecYEG preprotein conducting channel. SecDF uses the proton motive force (PMF) to complete protein translocation after the ATP-dependent function of SecA.</text>
</comment>
<dbReference type="InterPro" id="IPR048634">
    <property type="entry name" value="SecD_SecF_C"/>
</dbReference>
<dbReference type="PROSITE" id="PS51257">
    <property type="entry name" value="PROKAR_LIPOPROTEIN"/>
    <property type="match status" value="1"/>
</dbReference>
<feature type="transmembrane region" description="Helical" evidence="9">
    <location>
        <begin position="389"/>
        <end position="411"/>
    </location>
</feature>
<keyword evidence="5 9" id="KW-0653">Protein transport</keyword>
<sequence>MKNLWLNLGIFFALVFACLIVLALKPINLGLDLKGGSSIVLEPDIQKAIKDLYERQSSYVEKLLSDKGIKVLDVSASKESIKVELLDKDQLKQAVKVLEENLRDYELTVSDGNILLRLKDAKEEDLVNGIVSQTVEVLRRRIDELGVVQPVITKLGRDRILVELPGVLDIQRAKSIIGRTAVLELKLVVDSGPKEELQKRLTKDLELLPSKEGVWFLVEKTPVITGKDIRTAYTSQDEFGAPAVSFELTSEGAKAFAEATEKNIGKRLAIVLDGVVMSAPVIRSKISDKGQITGRFTPEEARDLALVLRSGSLPTEVKFLQESVVGPSLGRDAIEQAKKAGFLGSMLLFALLIARYKTTGVSAVVSIIFNVLLLLSSLVLLGATLTLPGIAGIILNMGIAVDSNVLIYERIREELRLGNSPRKAIELGYRRTLGAVWDTHITLLVAALILFQFGSGPVKGFATTLTLGTIASFISNVYYAKFFLEVLHKLRLFKL</sequence>
<feature type="coiled-coil region" evidence="10">
    <location>
        <begin position="81"/>
        <end position="108"/>
    </location>
</feature>
<dbReference type="Pfam" id="PF07549">
    <property type="entry name" value="Sec_GG"/>
    <property type="match status" value="1"/>
</dbReference>
<accession>A0A1M6TKN3</accession>
<comment type="similarity">
    <text evidence="9">Belongs to the SecD/SecF family. SecD subfamily.</text>
</comment>
<feature type="transmembrane region" description="Helical" evidence="9">
    <location>
        <begin position="363"/>
        <end position="383"/>
    </location>
</feature>
<evidence type="ECO:0000259" key="11">
    <source>
        <dbReference type="Pfam" id="PF02355"/>
    </source>
</evidence>
<evidence type="ECO:0000256" key="5">
    <source>
        <dbReference type="ARBA" id="ARBA00022927"/>
    </source>
</evidence>
<keyword evidence="15" id="KW-1185">Reference proteome</keyword>
<dbReference type="InterPro" id="IPR054384">
    <property type="entry name" value="SecDF_P1_head"/>
</dbReference>
<keyword evidence="2 9" id="KW-0813">Transport</keyword>
<evidence type="ECO:0000313" key="14">
    <source>
        <dbReference type="EMBL" id="SHK57473.1"/>
    </source>
</evidence>
<dbReference type="PRINTS" id="PR01755">
    <property type="entry name" value="SECFTRNLCASE"/>
</dbReference>
<dbReference type="InterPro" id="IPR048631">
    <property type="entry name" value="SecD_1st"/>
</dbReference>
<keyword evidence="3 9" id="KW-1003">Cell membrane</keyword>
<dbReference type="STRING" id="381751.SAMN05444391_1503"/>
<comment type="subunit">
    <text evidence="9">Forms a complex with SecF. Part of the essential Sec protein translocation apparatus which comprises SecA, SecYEG and auxiliary proteins SecDF. Other proteins may also be involved.</text>
</comment>
<evidence type="ECO:0000256" key="4">
    <source>
        <dbReference type="ARBA" id="ARBA00022692"/>
    </source>
</evidence>
<evidence type="ECO:0000313" key="15">
    <source>
        <dbReference type="Proteomes" id="UP000189810"/>
    </source>
</evidence>
<dbReference type="PANTHER" id="PTHR30081:SF1">
    <property type="entry name" value="PROTEIN TRANSLOCASE SUBUNIT SECD"/>
    <property type="match status" value="1"/>
</dbReference>
<dbReference type="GO" id="GO:0043952">
    <property type="term" value="P:protein transport by the Sec complex"/>
    <property type="evidence" value="ECO:0007669"/>
    <property type="project" value="UniProtKB-UniRule"/>
</dbReference>
<feature type="transmembrane region" description="Helical" evidence="9">
    <location>
        <begin position="460"/>
        <end position="484"/>
    </location>
</feature>
<feature type="domain" description="SecDF P1 head subdomain" evidence="13">
    <location>
        <begin position="207"/>
        <end position="314"/>
    </location>
</feature>
<dbReference type="PANTHER" id="PTHR30081">
    <property type="entry name" value="PROTEIN-EXPORT MEMBRANE PROTEIN SEC"/>
    <property type="match status" value="1"/>
</dbReference>
<organism evidence="14 15">
    <name type="scientific">Thermocrinis minervae</name>
    <dbReference type="NCBI Taxonomy" id="381751"/>
    <lineage>
        <taxon>Bacteria</taxon>
        <taxon>Pseudomonadati</taxon>
        <taxon>Aquificota</taxon>
        <taxon>Aquificia</taxon>
        <taxon>Aquificales</taxon>
        <taxon>Aquificaceae</taxon>
        <taxon>Thermocrinis</taxon>
    </lineage>
</organism>
<gene>
    <name evidence="9" type="primary">secD</name>
    <name evidence="14" type="ORF">SAMN05444391_1503</name>
</gene>
<dbReference type="EMBL" id="LT670846">
    <property type="protein sequence ID" value="SHK57473.1"/>
    <property type="molecule type" value="Genomic_DNA"/>
</dbReference>
<name>A0A1M6TKN3_9AQUI</name>
<dbReference type="GO" id="GO:0006605">
    <property type="term" value="P:protein targeting"/>
    <property type="evidence" value="ECO:0007669"/>
    <property type="project" value="UniProtKB-UniRule"/>
</dbReference>
<dbReference type="Gene3D" id="3.30.1360.200">
    <property type="match status" value="1"/>
</dbReference>
<evidence type="ECO:0000256" key="7">
    <source>
        <dbReference type="ARBA" id="ARBA00023010"/>
    </source>
</evidence>
<dbReference type="InterPro" id="IPR055344">
    <property type="entry name" value="SecD_SecF_C_bact"/>
</dbReference>
<dbReference type="GO" id="GO:0015450">
    <property type="term" value="F:protein-transporting ATPase activity"/>
    <property type="evidence" value="ECO:0007669"/>
    <property type="project" value="InterPro"/>
</dbReference>
<dbReference type="NCBIfam" id="TIGR01129">
    <property type="entry name" value="secD"/>
    <property type="match status" value="1"/>
</dbReference>
<keyword evidence="7 9" id="KW-0811">Translocation</keyword>
<evidence type="ECO:0000256" key="6">
    <source>
        <dbReference type="ARBA" id="ARBA00022989"/>
    </source>
</evidence>
<dbReference type="InterPro" id="IPR022813">
    <property type="entry name" value="SecD/SecF_arch_bac"/>
</dbReference>
<evidence type="ECO:0000256" key="2">
    <source>
        <dbReference type="ARBA" id="ARBA00022448"/>
    </source>
</evidence>
<reference evidence="14 15" key="1">
    <citation type="submission" date="2016-11" db="EMBL/GenBank/DDBJ databases">
        <authorList>
            <person name="Jaros S."/>
            <person name="Januszkiewicz K."/>
            <person name="Wedrychowicz H."/>
        </authorList>
    </citation>
    <scope>NUCLEOTIDE SEQUENCE [LARGE SCALE GENOMIC DNA]</scope>
    <source>
        <strain evidence="14 15">DSM 19557</strain>
    </source>
</reference>
<dbReference type="Gene3D" id="3.30.70.3400">
    <property type="match status" value="2"/>
</dbReference>
<dbReference type="SUPFAM" id="SSF82866">
    <property type="entry name" value="Multidrug efflux transporter AcrB transmembrane domain"/>
    <property type="match status" value="1"/>
</dbReference>
<dbReference type="InterPro" id="IPR005791">
    <property type="entry name" value="SecD"/>
</dbReference>
<dbReference type="RefSeq" id="WP_079654579.1">
    <property type="nucleotide sequence ID" value="NZ_LT670846.1"/>
</dbReference>
<keyword evidence="4 9" id="KW-0812">Transmembrane</keyword>